<sequence>MAKQRSKKQKTKTRSRTKKTSQTSEQLTSLVLTLLNANVTKAFTPRQMLRQFSLSDRASKAALPEVLQALESGGKIRELQHGKYQSTKKPEYILGQVDYVNPRFAFIISDELEEDIKVDSDSLMNAWDGDTVKVLSYGPGYSSEHGADRRPEGEVVEVVKRGRDEFVGRVEMSARYGFVIPDYRKLHEDIYVRLDDLNGASHGDKVIVKVTEWPKDDRNAVGKIINVLGKAGEHQAEMHSIMAEFGLPFDFPDHVEQEAEKMKAGITKKEIAKRRDFRNITTFTIDPEDAKDFDDALSIQKLDNGLWEIGVHIADVTHYLQLNTALEEEAERRATSVYLVDRVIPMLPEKLSNELCSLRPEEEKLTFSAVFEMDDEGQVKKEWFGRTVIYSDRRFTYEEAQERLETQKGDFAEEVIQLNTLAKKIRDERFAKGAINFETTEVRFKLDEKGRPIEVVPKVRKDAHKLIEEFMLLANKKVAEFAFNYKGRKEKNTFVYRVHDYPDAEKVRDFAEFAQRFGYKIQTSDKDIPFSMNKLMAAVEGKPEQDILQSIAIRTMAKAKYTTEASGHFGLAFKHYSHFTSPIRRYPDVMTHRLLAHYLNGGNSPEAESYEKLCEHSSEMEKRAADAERASVKYKQVEYMAQREQHTFAGIVSGVTEWGVYVEMVDSKCEGMVRMADMKDDYYEFDAKNFRIIGKRRKRIIALGDKVNVKVTNTDLDRRTIDLEFVR</sequence>
<dbReference type="InterPro" id="IPR011129">
    <property type="entry name" value="CSD"/>
</dbReference>
<dbReference type="InterPro" id="IPR012340">
    <property type="entry name" value="NA-bd_OB-fold"/>
</dbReference>
<dbReference type="Pfam" id="PF17876">
    <property type="entry name" value="CSD2"/>
    <property type="match status" value="1"/>
</dbReference>
<comment type="function">
    <text evidence="7">3'-5' exoribonuclease that releases 5'-nucleoside monophosphates and is involved in maturation of structured RNAs.</text>
</comment>
<dbReference type="PROSITE" id="PS50126">
    <property type="entry name" value="S1"/>
    <property type="match status" value="1"/>
</dbReference>
<dbReference type="InterPro" id="IPR022966">
    <property type="entry name" value="RNase_II/R_CS"/>
</dbReference>
<reference evidence="10" key="1">
    <citation type="journal article" date="2023" name="Comput. Struct. Biotechnol. J.">
        <title>Discovery of a novel marine Bacteroidetes with a rich repertoire of carbohydrate-active enzymes.</title>
        <authorList>
            <person name="Chen B."/>
            <person name="Liu G."/>
            <person name="Chen Q."/>
            <person name="Wang H."/>
            <person name="Liu L."/>
            <person name="Tang K."/>
        </authorList>
    </citation>
    <scope>NUCLEOTIDE SEQUENCE</scope>
    <source>
        <strain evidence="10">TK19036</strain>
    </source>
</reference>
<dbReference type="InterPro" id="IPR004476">
    <property type="entry name" value="RNase_II/RNase_R"/>
</dbReference>
<dbReference type="SUPFAM" id="SSF50249">
    <property type="entry name" value="Nucleic acid-binding proteins"/>
    <property type="match status" value="4"/>
</dbReference>
<evidence type="ECO:0000256" key="2">
    <source>
        <dbReference type="ARBA" id="ARBA00022490"/>
    </source>
</evidence>
<dbReference type="SMART" id="SM00316">
    <property type="entry name" value="S1"/>
    <property type="match status" value="1"/>
</dbReference>
<comment type="subcellular location">
    <subcellularLocation>
        <location evidence="7">Cytoplasm</location>
    </subcellularLocation>
</comment>
<dbReference type="GO" id="GO:0003723">
    <property type="term" value="F:RNA binding"/>
    <property type="evidence" value="ECO:0007669"/>
    <property type="project" value="UniProtKB-UniRule"/>
</dbReference>
<protein>
    <recommendedName>
        <fullName evidence="7">Ribonuclease R</fullName>
        <shortName evidence="7">RNase R</shortName>
        <ecNumber evidence="7">3.1.13.1</ecNumber>
    </recommendedName>
</protein>
<dbReference type="InterPro" id="IPR011805">
    <property type="entry name" value="RNase_R"/>
</dbReference>
<dbReference type="SMART" id="SM00955">
    <property type="entry name" value="RNB"/>
    <property type="match status" value="1"/>
</dbReference>
<keyword evidence="6 7" id="KW-0694">RNA-binding</keyword>
<dbReference type="NCBIfam" id="TIGR02063">
    <property type="entry name" value="RNase_R"/>
    <property type="match status" value="1"/>
</dbReference>
<dbReference type="EC" id="3.1.13.1" evidence="7"/>
<dbReference type="Pfam" id="PF00773">
    <property type="entry name" value="RNB"/>
    <property type="match status" value="1"/>
</dbReference>
<reference evidence="10" key="2">
    <citation type="journal article" date="2024" name="Antonie Van Leeuwenhoek">
        <title>Roseihalotalea indica gen. nov., sp. nov., a halophilic Bacteroidetes from mesopelagic Southwest Indian Ocean with higher carbohydrate metabolic potential.</title>
        <authorList>
            <person name="Chen B."/>
            <person name="Zhang M."/>
            <person name="Lin D."/>
            <person name="Ye J."/>
            <person name="Tang K."/>
        </authorList>
    </citation>
    <scope>NUCLEOTIDE SEQUENCE</scope>
    <source>
        <strain evidence="10">TK19036</strain>
    </source>
</reference>
<dbReference type="InterPro" id="IPR001900">
    <property type="entry name" value="RNase_II/R"/>
</dbReference>
<evidence type="ECO:0000256" key="7">
    <source>
        <dbReference type="HAMAP-Rule" id="MF_01895"/>
    </source>
</evidence>
<dbReference type="GO" id="GO:0005829">
    <property type="term" value="C:cytosol"/>
    <property type="evidence" value="ECO:0007669"/>
    <property type="project" value="UniProtKB-ARBA"/>
</dbReference>
<dbReference type="Pfam" id="PF00575">
    <property type="entry name" value="S1"/>
    <property type="match status" value="1"/>
</dbReference>
<dbReference type="AlphaFoldDB" id="A0AA49GKZ6"/>
<dbReference type="InterPro" id="IPR003029">
    <property type="entry name" value="S1_domain"/>
</dbReference>
<evidence type="ECO:0000256" key="5">
    <source>
        <dbReference type="ARBA" id="ARBA00022839"/>
    </source>
</evidence>
<evidence type="ECO:0000256" key="6">
    <source>
        <dbReference type="ARBA" id="ARBA00022884"/>
    </source>
</evidence>
<keyword evidence="4 7" id="KW-0378">Hydrolase</keyword>
<dbReference type="PROSITE" id="PS01175">
    <property type="entry name" value="RIBONUCLEASE_II"/>
    <property type="match status" value="1"/>
</dbReference>
<evidence type="ECO:0000259" key="9">
    <source>
        <dbReference type="PROSITE" id="PS50126"/>
    </source>
</evidence>
<dbReference type="NCBIfam" id="TIGR00358">
    <property type="entry name" value="3_prime_RNase"/>
    <property type="match status" value="1"/>
</dbReference>
<proteinExistence type="inferred from homology"/>
<evidence type="ECO:0000256" key="1">
    <source>
        <dbReference type="ARBA" id="ARBA00001849"/>
    </source>
</evidence>
<comment type="similarity">
    <text evidence="7">Belongs to the RNR ribonuclease family. RNase R subfamily.</text>
</comment>
<name>A0AA49GKZ6_9BACT</name>
<feature type="region of interest" description="Disordered" evidence="8">
    <location>
        <begin position="1"/>
        <end position="24"/>
    </location>
</feature>
<evidence type="ECO:0000256" key="4">
    <source>
        <dbReference type="ARBA" id="ARBA00022801"/>
    </source>
</evidence>
<dbReference type="InterPro" id="IPR040476">
    <property type="entry name" value="CSD2"/>
</dbReference>
<dbReference type="GO" id="GO:0008859">
    <property type="term" value="F:exoribonuclease II activity"/>
    <property type="evidence" value="ECO:0007669"/>
    <property type="project" value="UniProtKB-UniRule"/>
</dbReference>
<keyword evidence="2 7" id="KW-0963">Cytoplasm</keyword>
<gene>
    <name evidence="7 10" type="primary">rnr</name>
    <name evidence="10" type="ORF">K4G66_31015</name>
</gene>
<dbReference type="PANTHER" id="PTHR23355:SF9">
    <property type="entry name" value="DIS3-LIKE EXONUCLEASE 2"/>
    <property type="match status" value="1"/>
</dbReference>
<dbReference type="CDD" id="cd04471">
    <property type="entry name" value="S1_RNase_R"/>
    <property type="match status" value="1"/>
</dbReference>
<dbReference type="Gene3D" id="2.40.50.140">
    <property type="entry name" value="Nucleic acid-binding proteins"/>
    <property type="match status" value="3"/>
</dbReference>
<keyword evidence="3 7" id="KW-0540">Nuclease</keyword>
<keyword evidence="5 7" id="KW-0269">Exonuclease</keyword>
<dbReference type="PANTHER" id="PTHR23355">
    <property type="entry name" value="RIBONUCLEASE"/>
    <property type="match status" value="1"/>
</dbReference>
<dbReference type="InterPro" id="IPR050180">
    <property type="entry name" value="RNR_Ribonuclease"/>
</dbReference>
<evidence type="ECO:0000256" key="8">
    <source>
        <dbReference type="SAM" id="MobiDB-lite"/>
    </source>
</evidence>
<evidence type="ECO:0000256" key="3">
    <source>
        <dbReference type="ARBA" id="ARBA00022722"/>
    </source>
</evidence>
<dbReference type="EMBL" id="CP120682">
    <property type="protein sequence ID" value="WKN36800.1"/>
    <property type="molecule type" value="Genomic_DNA"/>
</dbReference>
<dbReference type="GO" id="GO:0006402">
    <property type="term" value="P:mRNA catabolic process"/>
    <property type="evidence" value="ECO:0007669"/>
    <property type="project" value="TreeGrafter"/>
</dbReference>
<organism evidence="10">
    <name type="scientific">Roseihalotalea indica</name>
    <dbReference type="NCBI Taxonomy" id="2867963"/>
    <lineage>
        <taxon>Bacteria</taxon>
        <taxon>Pseudomonadati</taxon>
        <taxon>Bacteroidota</taxon>
        <taxon>Cytophagia</taxon>
        <taxon>Cytophagales</taxon>
        <taxon>Catalimonadaceae</taxon>
        <taxon>Roseihalotalea</taxon>
    </lineage>
</organism>
<feature type="domain" description="S1 motif" evidence="9">
    <location>
        <begin position="645"/>
        <end position="726"/>
    </location>
</feature>
<comment type="catalytic activity">
    <reaction evidence="1 7">
        <text>Exonucleolytic cleavage in the 3'- to 5'-direction to yield nucleoside 5'-phosphates.</text>
        <dbReference type="EC" id="3.1.13.1"/>
    </reaction>
</comment>
<accession>A0AA49GKZ6</accession>
<feature type="compositionally biased region" description="Basic residues" evidence="8">
    <location>
        <begin position="1"/>
        <end position="19"/>
    </location>
</feature>
<evidence type="ECO:0000313" key="10">
    <source>
        <dbReference type="EMBL" id="WKN36800.1"/>
    </source>
</evidence>
<dbReference type="SMART" id="SM00357">
    <property type="entry name" value="CSP"/>
    <property type="match status" value="1"/>
</dbReference>
<dbReference type="HAMAP" id="MF_01895">
    <property type="entry name" value="RNase_R"/>
    <property type="match status" value="1"/>
</dbReference>